<evidence type="ECO:0000256" key="1">
    <source>
        <dbReference type="SAM" id="MobiDB-lite"/>
    </source>
</evidence>
<evidence type="ECO:0000313" key="2">
    <source>
        <dbReference type="EMBL" id="PHH71785.1"/>
    </source>
</evidence>
<feature type="compositionally biased region" description="Acidic residues" evidence="1">
    <location>
        <begin position="138"/>
        <end position="150"/>
    </location>
</feature>
<comment type="caution">
    <text evidence="2">The sequence shown here is derived from an EMBL/GenBank/DDBJ whole genome shotgun (WGS) entry which is preliminary data.</text>
</comment>
<feature type="compositionally biased region" description="Basic and acidic residues" evidence="1">
    <location>
        <begin position="86"/>
        <end position="95"/>
    </location>
</feature>
<keyword evidence="3" id="KW-1185">Reference proteome</keyword>
<dbReference type="AlphaFoldDB" id="A0A2C5YQJ0"/>
<dbReference type="Proteomes" id="UP000224854">
    <property type="component" value="Unassembled WGS sequence"/>
</dbReference>
<feature type="compositionally biased region" description="Acidic residues" evidence="1">
    <location>
        <begin position="161"/>
        <end position="173"/>
    </location>
</feature>
<name>A0A2C5YQJ0_9HYPO</name>
<feature type="region of interest" description="Disordered" evidence="1">
    <location>
        <begin position="1"/>
        <end position="183"/>
    </location>
</feature>
<reference evidence="2 3" key="1">
    <citation type="submission" date="2017-06" db="EMBL/GenBank/DDBJ databases">
        <title>Ant-infecting Ophiocordyceps genomes reveal a high diversity of potential behavioral manipulation genes and a possible major role for enterotoxins.</title>
        <authorList>
            <person name="De Bekker C."/>
            <person name="Evans H.C."/>
            <person name="Brachmann A."/>
            <person name="Hughes D.P."/>
        </authorList>
    </citation>
    <scope>NUCLEOTIDE SEQUENCE [LARGE SCALE GENOMIC DNA]</scope>
    <source>
        <strain evidence="2 3">1348a</strain>
    </source>
</reference>
<evidence type="ECO:0000313" key="3">
    <source>
        <dbReference type="Proteomes" id="UP000224854"/>
    </source>
</evidence>
<sequence length="212" mass="22288">MGVSSIDGFKDGAGVEGYEELPDDDVSGWRVGSVYVEDDGEDGGRLLVEKDMSGDRYGGGDVAGEVGESELGDGQNKEEDDESGGEFEHNVKGDVTESGVVTKDGVNNGEDGRSEAGADVAEADLGDNERHGGFQSDVDAESDDDGEEGGLESGVDVGVDVADDDVDDGEDGDFQSAEPNDGLEDMLVDVLSRILENVGEQTLERKRWKKMG</sequence>
<accession>A0A2C5YQJ0</accession>
<organism evidence="2 3">
    <name type="scientific">Ophiocordyceps australis</name>
    <dbReference type="NCBI Taxonomy" id="1399860"/>
    <lineage>
        <taxon>Eukaryota</taxon>
        <taxon>Fungi</taxon>
        <taxon>Dikarya</taxon>
        <taxon>Ascomycota</taxon>
        <taxon>Pezizomycotina</taxon>
        <taxon>Sordariomycetes</taxon>
        <taxon>Hypocreomycetidae</taxon>
        <taxon>Hypocreales</taxon>
        <taxon>Ophiocordycipitaceae</taxon>
        <taxon>Ophiocordyceps</taxon>
    </lineage>
</organism>
<gene>
    <name evidence="2" type="ORF">CDD82_6333</name>
</gene>
<feature type="compositionally biased region" description="Acidic residues" evidence="1">
    <location>
        <begin position="17"/>
        <end position="26"/>
    </location>
</feature>
<proteinExistence type="predicted"/>
<dbReference type="EMBL" id="NJEU01000643">
    <property type="protein sequence ID" value="PHH71785.1"/>
    <property type="molecule type" value="Genomic_DNA"/>
</dbReference>
<protein>
    <submittedName>
        <fullName evidence="2">Uncharacterized protein</fullName>
    </submittedName>
</protein>
<feature type="compositionally biased region" description="Basic and acidic residues" evidence="1">
    <location>
        <begin position="42"/>
        <end position="54"/>
    </location>
</feature>